<comment type="caution">
    <text evidence="1">The sequence shown here is derived from an EMBL/GenBank/DDBJ whole genome shotgun (WGS) entry which is preliminary data.</text>
</comment>
<name>A0A645CBN0_9ZZZZ</name>
<sequence>MRHGIGALVIGVVAAGDDWLPLAPLDLRAHARGLANIVRPFLRHIAGPGGHIVAHLPALGIHTSITDALGRTKAAPSVGGVMRVPERICERQYCAVPYRVLWPFGGALDLHITQVGHHLAVVPGLLPFARHV</sequence>
<proteinExistence type="predicted"/>
<accession>A0A645CBN0</accession>
<organism evidence="1">
    <name type="scientific">bioreactor metagenome</name>
    <dbReference type="NCBI Taxonomy" id="1076179"/>
    <lineage>
        <taxon>unclassified sequences</taxon>
        <taxon>metagenomes</taxon>
        <taxon>ecological metagenomes</taxon>
    </lineage>
</organism>
<protein>
    <submittedName>
        <fullName evidence="1">Uncharacterized protein</fullName>
    </submittedName>
</protein>
<dbReference type="EMBL" id="VSSQ01025894">
    <property type="protein sequence ID" value="MPM74334.1"/>
    <property type="molecule type" value="Genomic_DNA"/>
</dbReference>
<evidence type="ECO:0000313" key="1">
    <source>
        <dbReference type="EMBL" id="MPM74334.1"/>
    </source>
</evidence>
<gene>
    <name evidence="1" type="ORF">SDC9_121321</name>
</gene>
<dbReference type="AlphaFoldDB" id="A0A645CBN0"/>
<reference evidence="1" key="1">
    <citation type="submission" date="2019-08" db="EMBL/GenBank/DDBJ databases">
        <authorList>
            <person name="Kucharzyk K."/>
            <person name="Murdoch R.W."/>
            <person name="Higgins S."/>
            <person name="Loffler F."/>
        </authorList>
    </citation>
    <scope>NUCLEOTIDE SEQUENCE</scope>
</reference>